<reference evidence="11" key="1">
    <citation type="submission" date="2019-11" db="EMBL/GenBank/DDBJ databases">
        <authorList>
            <person name="Feng L."/>
        </authorList>
    </citation>
    <scope>NUCLEOTIDE SEQUENCE</scope>
    <source>
        <strain evidence="11">ElimosumLFYP34</strain>
    </source>
</reference>
<dbReference type="AlphaFoldDB" id="A0A6N3BN07"/>
<keyword evidence="3 9" id="KW-0813">Transport</keyword>
<evidence type="ECO:0000256" key="8">
    <source>
        <dbReference type="ARBA" id="ARBA00023136"/>
    </source>
</evidence>
<protein>
    <recommendedName>
        <fullName evidence="9">Branched-chain amino acid transport system carrier protein</fullName>
    </recommendedName>
</protein>
<dbReference type="EMBL" id="CACRTR010000005">
    <property type="protein sequence ID" value="VYU02927.1"/>
    <property type="molecule type" value="Genomic_DNA"/>
</dbReference>
<dbReference type="PANTHER" id="PTHR30588">
    <property type="entry name" value="BRANCHED-CHAIN AMINO ACID TRANSPORT SYSTEM 2 CARRIER PROTEIN"/>
    <property type="match status" value="1"/>
</dbReference>
<feature type="transmembrane region" description="Helical" evidence="9">
    <location>
        <begin position="73"/>
        <end position="95"/>
    </location>
</feature>
<feature type="transmembrane region" description="Helical" evidence="9">
    <location>
        <begin position="367"/>
        <end position="386"/>
    </location>
</feature>
<evidence type="ECO:0000256" key="6">
    <source>
        <dbReference type="ARBA" id="ARBA00022970"/>
    </source>
</evidence>
<comment type="subcellular location">
    <subcellularLocation>
        <location evidence="1 9">Cell membrane</location>
        <topology evidence="1 9">Multi-pass membrane protein</topology>
    </subcellularLocation>
</comment>
<evidence type="ECO:0000313" key="11">
    <source>
        <dbReference type="EMBL" id="VYU02927.1"/>
    </source>
</evidence>
<comment type="similarity">
    <text evidence="2 9">Belongs to the branched chain amino acid transporter family.</text>
</comment>
<proteinExistence type="inferred from homology"/>
<keyword evidence="5 9" id="KW-0812">Transmembrane</keyword>
<keyword evidence="8 9" id="KW-0472">Membrane</keyword>
<dbReference type="GO" id="GO:0015818">
    <property type="term" value="P:isoleucine transport"/>
    <property type="evidence" value="ECO:0007669"/>
    <property type="project" value="TreeGrafter"/>
</dbReference>
<feature type="transmembrane region" description="Helical" evidence="9">
    <location>
        <begin position="311"/>
        <end position="328"/>
    </location>
</feature>
<evidence type="ECO:0000256" key="2">
    <source>
        <dbReference type="ARBA" id="ARBA00008540"/>
    </source>
</evidence>
<feature type="transmembrane region" description="Helical" evidence="9">
    <location>
        <begin position="115"/>
        <end position="133"/>
    </location>
</feature>
<evidence type="ECO:0000256" key="10">
    <source>
        <dbReference type="SAM" id="MobiDB-lite"/>
    </source>
</evidence>
<feature type="transmembrane region" description="Helical" evidence="9">
    <location>
        <begin position="7"/>
        <end position="26"/>
    </location>
</feature>
<dbReference type="Pfam" id="PF05525">
    <property type="entry name" value="Branch_AA_trans"/>
    <property type="match status" value="1"/>
</dbReference>
<feature type="region of interest" description="Disordered" evidence="10">
    <location>
        <begin position="425"/>
        <end position="444"/>
    </location>
</feature>
<dbReference type="GO" id="GO:0005304">
    <property type="term" value="F:L-valine transmembrane transporter activity"/>
    <property type="evidence" value="ECO:0007669"/>
    <property type="project" value="TreeGrafter"/>
</dbReference>
<feature type="transmembrane region" description="Helical" evidence="9">
    <location>
        <begin position="334"/>
        <end position="355"/>
    </location>
</feature>
<feature type="transmembrane region" description="Helical" evidence="9">
    <location>
        <begin position="218"/>
        <end position="239"/>
    </location>
</feature>
<dbReference type="GO" id="GO:0015190">
    <property type="term" value="F:L-leucine transmembrane transporter activity"/>
    <property type="evidence" value="ECO:0007669"/>
    <property type="project" value="TreeGrafter"/>
</dbReference>
<comment type="function">
    <text evidence="9">Component of the transport system for branched-chain amino acids.</text>
</comment>
<name>A0A6N3BN07_EUBLI</name>
<dbReference type="NCBIfam" id="TIGR00796">
    <property type="entry name" value="livcs"/>
    <property type="match status" value="1"/>
</dbReference>
<evidence type="ECO:0000256" key="1">
    <source>
        <dbReference type="ARBA" id="ARBA00004651"/>
    </source>
</evidence>
<gene>
    <name evidence="11" type="primary">brnQ_1</name>
    <name evidence="11" type="ORF">ELLFYP34_02510</name>
</gene>
<dbReference type="PANTHER" id="PTHR30588:SF0">
    <property type="entry name" value="BRANCHED-CHAIN AMINO ACID PERMEASE BRNQ"/>
    <property type="match status" value="1"/>
</dbReference>
<feature type="transmembrane region" description="Helical" evidence="9">
    <location>
        <begin position="274"/>
        <end position="299"/>
    </location>
</feature>
<dbReference type="GO" id="GO:0015820">
    <property type="term" value="P:L-leucine transport"/>
    <property type="evidence" value="ECO:0007669"/>
    <property type="project" value="TreeGrafter"/>
</dbReference>
<accession>A0A6N3BN07</accession>
<sequence length="444" mass="46798">MSQRKDKWIVGLALFSMFFGAGNVIFPPYLGMTAASMWVPAFICYYIADIGLAMLAILAMLKCDSDIEGITCRIGRIPAVLLSTLVVLCVGPMLAIPRTAATTFEMGVSPIFPGVNPLVASIAFFVLIWVLCVKEASVVDIVGKFLTPALFIGLMIVIIKGIIDPLGPIAAEPKVSNIISSGIISGYQTMDVLAALIFGVIIVKTVKEKGYTEIKAKNAVIGGAGLVAGAGLLIVYFGLAHLGATASTMYGVDVSRSTLILEIIKNLLGNVGMVIFGIVVALACITTAVALVSSSGAYFSRLSKGRVSYKVIVTIVCVISPVIANIGLDEIIAISEPVLSIVYAPALTLIILTIVGDKIKNDNVFKAAALGAFLISVLETAANHGLGFQFVNYLPLHHFGFGWLLPTVICGVAGYFIKGDKKKVSPEVSVPESDPAETVRKGKI</sequence>
<evidence type="ECO:0000256" key="4">
    <source>
        <dbReference type="ARBA" id="ARBA00022475"/>
    </source>
</evidence>
<dbReference type="GO" id="GO:0005886">
    <property type="term" value="C:plasma membrane"/>
    <property type="evidence" value="ECO:0007669"/>
    <property type="project" value="UniProtKB-SubCell"/>
</dbReference>
<evidence type="ECO:0000256" key="7">
    <source>
        <dbReference type="ARBA" id="ARBA00022989"/>
    </source>
</evidence>
<keyword evidence="6 9" id="KW-0029">Amino-acid transport</keyword>
<evidence type="ECO:0000256" key="3">
    <source>
        <dbReference type="ARBA" id="ARBA00022448"/>
    </source>
</evidence>
<feature type="transmembrane region" description="Helical" evidence="9">
    <location>
        <begin position="183"/>
        <end position="206"/>
    </location>
</feature>
<evidence type="ECO:0000256" key="9">
    <source>
        <dbReference type="RuleBase" id="RU362122"/>
    </source>
</evidence>
<keyword evidence="7 9" id="KW-1133">Transmembrane helix</keyword>
<dbReference type="InterPro" id="IPR004685">
    <property type="entry name" value="Brnchd-chn_aa_trnsp_Livcs"/>
</dbReference>
<dbReference type="GO" id="GO:0015188">
    <property type="term" value="F:L-isoleucine transmembrane transporter activity"/>
    <property type="evidence" value="ECO:0007669"/>
    <property type="project" value="TreeGrafter"/>
</dbReference>
<organism evidence="11">
    <name type="scientific">Eubacterium limosum</name>
    <dbReference type="NCBI Taxonomy" id="1736"/>
    <lineage>
        <taxon>Bacteria</taxon>
        <taxon>Bacillati</taxon>
        <taxon>Bacillota</taxon>
        <taxon>Clostridia</taxon>
        <taxon>Eubacteriales</taxon>
        <taxon>Eubacteriaceae</taxon>
        <taxon>Eubacterium</taxon>
    </lineage>
</organism>
<keyword evidence="4" id="KW-1003">Cell membrane</keyword>
<evidence type="ECO:0000256" key="5">
    <source>
        <dbReference type="ARBA" id="ARBA00022692"/>
    </source>
</evidence>
<feature type="transmembrane region" description="Helical" evidence="9">
    <location>
        <begin position="398"/>
        <end position="417"/>
    </location>
</feature>
<feature type="transmembrane region" description="Helical" evidence="9">
    <location>
        <begin position="38"/>
        <end position="61"/>
    </location>
</feature>
<feature type="transmembrane region" description="Helical" evidence="9">
    <location>
        <begin position="145"/>
        <end position="163"/>
    </location>
</feature>